<dbReference type="AlphaFoldDB" id="M2B7Z7"/>
<feature type="compositionally biased region" description="Polar residues" evidence="1">
    <location>
        <begin position="20"/>
        <end position="33"/>
    </location>
</feature>
<sequence length="40" mass="4604">MFLKEVGKEKRSISMHRFTTQPMCQQPSQNNSPFFAADAD</sequence>
<proteinExistence type="predicted"/>
<accession>M2B7Z7</accession>
<comment type="caution">
    <text evidence="2">The sequence shown here is derived from an EMBL/GenBank/DDBJ whole genome shotgun (WGS) entry which is preliminary data.</text>
</comment>
<dbReference type="EMBL" id="ANMO01000084">
    <property type="protein sequence ID" value="EMB17848.1"/>
    <property type="molecule type" value="Genomic_DNA"/>
</dbReference>
<name>M2B7Z7_9BACT</name>
<protein>
    <submittedName>
        <fullName evidence="2">Uncharacterized protein</fullName>
    </submittedName>
</protein>
<gene>
    <name evidence="2" type="ORF">RE6C_01402</name>
</gene>
<organism evidence="2 3">
    <name type="scientific">Rhodopirellula europaea 6C</name>
    <dbReference type="NCBI Taxonomy" id="1263867"/>
    <lineage>
        <taxon>Bacteria</taxon>
        <taxon>Pseudomonadati</taxon>
        <taxon>Planctomycetota</taxon>
        <taxon>Planctomycetia</taxon>
        <taxon>Pirellulales</taxon>
        <taxon>Pirellulaceae</taxon>
        <taxon>Rhodopirellula</taxon>
    </lineage>
</organism>
<keyword evidence="3" id="KW-1185">Reference proteome</keyword>
<reference evidence="2" key="1">
    <citation type="submission" date="2012-11" db="EMBL/GenBank/DDBJ databases">
        <title>Permanent draft genomes of Rhodopirellula europaea strain SH398 and 6C.</title>
        <authorList>
            <person name="Richter M."/>
            <person name="Richter-Heitmann T."/>
            <person name="Frank C."/>
            <person name="Harder J."/>
            <person name="Glockner F.O."/>
        </authorList>
    </citation>
    <scope>NUCLEOTIDE SEQUENCE</scope>
    <source>
        <strain evidence="2">6C</strain>
    </source>
</reference>
<reference evidence="2" key="2">
    <citation type="journal article" date="2013" name="Mar. Genomics">
        <title>Expression of sulfatases in Rhodopirellula baltica and the diversity of sulfatases in the genus Rhodopirellula.</title>
        <authorList>
            <person name="Wegner C.E."/>
            <person name="Richter-Heitmann T."/>
            <person name="Klindworth A."/>
            <person name="Klockow C."/>
            <person name="Richter M."/>
            <person name="Achstetter T."/>
            <person name="Glockner F.O."/>
            <person name="Harder J."/>
        </authorList>
    </citation>
    <scope>NUCLEOTIDE SEQUENCE [LARGE SCALE GENOMIC DNA]</scope>
    <source>
        <strain evidence="2">6C</strain>
    </source>
</reference>
<evidence type="ECO:0000313" key="3">
    <source>
        <dbReference type="Proteomes" id="UP000011529"/>
    </source>
</evidence>
<dbReference type="Proteomes" id="UP000011529">
    <property type="component" value="Unassembled WGS sequence"/>
</dbReference>
<evidence type="ECO:0000256" key="1">
    <source>
        <dbReference type="SAM" id="MobiDB-lite"/>
    </source>
</evidence>
<feature type="region of interest" description="Disordered" evidence="1">
    <location>
        <begin position="20"/>
        <end position="40"/>
    </location>
</feature>
<evidence type="ECO:0000313" key="2">
    <source>
        <dbReference type="EMBL" id="EMB17848.1"/>
    </source>
</evidence>
<dbReference type="PATRIC" id="fig|1263867.3.peg.1483"/>